<protein>
    <recommendedName>
        <fullName evidence="3">DUF1318 domain-containing protein</fullName>
    </recommendedName>
</protein>
<reference evidence="2" key="1">
    <citation type="submission" date="2016-10" db="EMBL/GenBank/DDBJ databases">
        <authorList>
            <person name="Varghese N."/>
            <person name="Submissions S."/>
        </authorList>
    </citation>
    <scope>NUCLEOTIDE SEQUENCE [LARGE SCALE GENOMIC DNA]</scope>
    <source>
        <strain evidence="2">Nm10</strain>
    </source>
</reference>
<dbReference type="Proteomes" id="UP000182882">
    <property type="component" value="Unassembled WGS sequence"/>
</dbReference>
<proteinExistence type="predicted"/>
<sequence length="116" mass="12653">MQRISNMIFKKSMPKIFGVILPVLALYAVPVWADSLENLRASGAIGEASTGYVIAREPGAQVEADAINAKRKAIYQEKAAAQGIDPNQVGKVYAEEIIQKVPAGTWIQINGQWIKK</sequence>
<dbReference type="AlphaFoldDB" id="A0A1H2DNF5"/>
<keyword evidence="2" id="KW-1185">Reference proteome</keyword>
<dbReference type="RefSeq" id="WP_074701404.1">
    <property type="nucleotide sequence ID" value="NZ_FNLN01000001.1"/>
</dbReference>
<organism evidence="1 2">
    <name type="scientific">Nitrosomonas ureae</name>
    <dbReference type="NCBI Taxonomy" id="44577"/>
    <lineage>
        <taxon>Bacteria</taxon>
        <taxon>Pseudomonadati</taxon>
        <taxon>Pseudomonadota</taxon>
        <taxon>Betaproteobacteria</taxon>
        <taxon>Nitrosomonadales</taxon>
        <taxon>Nitrosomonadaceae</taxon>
        <taxon>Nitrosomonas</taxon>
    </lineage>
</organism>
<accession>A0A1H2DNF5</accession>
<evidence type="ECO:0000313" key="1">
    <source>
        <dbReference type="EMBL" id="SDT84326.1"/>
    </source>
</evidence>
<evidence type="ECO:0000313" key="2">
    <source>
        <dbReference type="Proteomes" id="UP000182882"/>
    </source>
</evidence>
<dbReference type="Pfam" id="PF07027">
    <property type="entry name" value="DUF1318"/>
    <property type="match status" value="1"/>
</dbReference>
<evidence type="ECO:0008006" key="3">
    <source>
        <dbReference type="Google" id="ProtNLM"/>
    </source>
</evidence>
<gene>
    <name evidence="1" type="ORF">SAMN05216406_101222</name>
</gene>
<name>A0A1H2DNF5_9PROT</name>
<dbReference type="InterPro" id="IPR008309">
    <property type="entry name" value="YdbL"/>
</dbReference>
<dbReference type="EMBL" id="FNLN01000001">
    <property type="protein sequence ID" value="SDT84326.1"/>
    <property type="molecule type" value="Genomic_DNA"/>
</dbReference>